<dbReference type="EMBL" id="BMMT01000001">
    <property type="protein sequence ID" value="GGI71743.1"/>
    <property type="molecule type" value="Genomic_DNA"/>
</dbReference>
<evidence type="ECO:0000313" key="1">
    <source>
        <dbReference type="EMBL" id="GGI71743.1"/>
    </source>
</evidence>
<gene>
    <name evidence="1" type="ORF">GCM10011581_05930</name>
</gene>
<protein>
    <submittedName>
        <fullName evidence="1">Uncharacterized protein</fullName>
    </submittedName>
</protein>
<proteinExistence type="predicted"/>
<comment type="caution">
    <text evidence="1">The sequence shown here is derived from an EMBL/GenBank/DDBJ whole genome shotgun (WGS) entry which is preliminary data.</text>
</comment>
<evidence type="ECO:0000313" key="2">
    <source>
        <dbReference type="Proteomes" id="UP000597989"/>
    </source>
</evidence>
<reference evidence="1 2" key="1">
    <citation type="journal article" date="2014" name="Int. J. Syst. Evol. Microbiol.">
        <title>Complete genome sequence of Corynebacterium casei LMG S-19264T (=DSM 44701T), isolated from a smear-ripened cheese.</title>
        <authorList>
            <consortium name="US DOE Joint Genome Institute (JGI-PGF)"/>
            <person name="Walter F."/>
            <person name="Albersmeier A."/>
            <person name="Kalinowski J."/>
            <person name="Ruckert C."/>
        </authorList>
    </citation>
    <scope>NUCLEOTIDE SEQUENCE [LARGE SCALE GENOMIC DNA]</scope>
    <source>
        <strain evidence="1 2">CGMCC 4.7206</strain>
    </source>
</reference>
<accession>A0A917JMG2</accession>
<name>A0A917JMG2_9PSEU</name>
<sequence>MPHPAGLPWPSEYLTGVPMPLGKPKRMLIADRTGIEVTLWPEFNTADLLIDSLTPVVYTLGRRNLLRLNECVSSAVAQFAEPEGR</sequence>
<dbReference type="Proteomes" id="UP000597989">
    <property type="component" value="Unassembled WGS sequence"/>
</dbReference>
<dbReference type="RefSeq" id="WP_188985040.1">
    <property type="nucleotide sequence ID" value="NZ_BMMT01000001.1"/>
</dbReference>
<dbReference type="AlphaFoldDB" id="A0A917JMG2"/>
<organism evidence="1 2">
    <name type="scientific">Saccharopolyspora thermophila</name>
    <dbReference type="NCBI Taxonomy" id="89367"/>
    <lineage>
        <taxon>Bacteria</taxon>
        <taxon>Bacillati</taxon>
        <taxon>Actinomycetota</taxon>
        <taxon>Actinomycetes</taxon>
        <taxon>Pseudonocardiales</taxon>
        <taxon>Pseudonocardiaceae</taxon>
        <taxon>Saccharopolyspora</taxon>
    </lineage>
</organism>